<keyword evidence="2" id="KW-1185">Reference proteome</keyword>
<reference evidence="1 2" key="1">
    <citation type="journal article" date="2021" name="Front. Genet.">
        <title>Chromosome-Level Genome Assembly Reveals Significant Gene Expansion in the Toll and IMD Signaling Pathways of Dendrolimus kikuchii.</title>
        <authorList>
            <person name="Zhou J."/>
            <person name="Wu P."/>
            <person name="Xiong Z."/>
            <person name="Liu N."/>
            <person name="Zhao N."/>
            <person name="Ji M."/>
            <person name="Qiu Y."/>
            <person name="Yang B."/>
        </authorList>
    </citation>
    <scope>NUCLEOTIDE SEQUENCE [LARGE SCALE GENOMIC DNA]</scope>
    <source>
        <strain evidence="1">Ann1</strain>
    </source>
</reference>
<protein>
    <submittedName>
        <fullName evidence="1">Uncharacterized protein</fullName>
    </submittedName>
</protein>
<comment type="caution">
    <text evidence="1">The sequence shown here is derived from an EMBL/GenBank/DDBJ whole genome shotgun (WGS) entry which is preliminary data.</text>
</comment>
<sequence length="296" mass="31644">MFVQTSIFLLMAGVVIGGAINTVDVNLNATLVANTMSAPINTTAKHENATVVASNTTSAHSTTTVKPVNATAVPSNTTSAPSTTTKKPVNATTVPSNTTSAPSTTTVKPSNTTSAGNSTTAKPSNKTTTTTENPSKGGTYPHFHDVDPNTLSCDPDGHVFLLLPSFTDCSQFFMCAHGEEVQFNCAPGTVFDFVIQIDNDFLTADSAGTVRPVAGNAGKLYKGEINCQRADSASRRVAYKQDCQRYWRCEDGIPKMKYCADGLHFNEVTQQCEFEANVKCLVQSDEELNGEFIIYK</sequence>
<dbReference type="EMBL" id="CM034414">
    <property type="protein sequence ID" value="KAJ0170160.1"/>
    <property type="molecule type" value="Genomic_DNA"/>
</dbReference>
<dbReference type="Proteomes" id="UP000824533">
    <property type="component" value="Linkage Group LG28"/>
</dbReference>
<organism evidence="1 2">
    <name type="scientific">Dendrolimus kikuchii</name>
    <dbReference type="NCBI Taxonomy" id="765133"/>
    <lineage>
        <taxon>Eukaryota</taxon>
        <taxon>Metazoa</taxon>
        <taxon>Ecdysozoa</taxon>
        <taxon>Arthropoda</taxon>
        <taxon>Hexapoda</taxon>
        <taxon>Insecta</taxon>
        <taxon>Pterygota</taxon>
        <taxon>Neoptera</taxon>
        <taxon>Endopterygota</taxon>
        <taxon>Lepidoptera</taxon>
        <taxon>Glossata</taxon>
        <taxon>Ditrysia</taxon>
        <taxon>Bombycoidea</taxon>
        <taxon>Lasiocampidae</taxon>
        <taxon>Dendrolimus</taxon>
    </lineage>
</organism>
<evidence type="ECO:0000313" key="2">
    <source>
        <dbReference type="Proteomes" id="UP000824533"/>
    </source>
</evidence>
<evidence type="ECO:0000313" key="1">
    <source>
        <dbReference type="EMBL" id="KAJ0170160.1"/>
    </source>
</evidence>
<gene>
    <name evidence="1" type="ORF">K1T71_014088</name>
</gene>
<proteinExistence type="predicted"/>
<accession>A0ACC1CEY3</accession>
<name>A0ACC1CEY3_9NEOP</name>